<dbReference type="GO" id="GO:0051287">
    <property type="term" value="F:NAD binding"/>
    <property type="evidence" value="ECO:0007669"/>
    <property type="project" value="InterPro"/>
</dbReference>
<evidence type="ECO:0000259" key="4">
    <source>
        <dbReference type="PROSITE" id="PS51007"/>
    </source>
</evidence>
<name>A0A810N730_9ACTN</name>
<dbReference type="AlphaFoldDB" id="A0A810N730"/>
<dbReference type="PROSITE" id="PS51007">
    <property type="entry name" value="CYTC"/>
    <property type="match status" value="1"/>
</dbReference>
<sequence>MLTVGVLGAGGAVGRQVARGLAGAGVGVRLGVRRPASVEVPAGAEVVTVDVTAPAALRAFCAGCHLVVNCAGPSYRLSPVVAAAAVAAGAAYVDAGGDDLLRDRLSFAPVPVVLGAGQSPGLSGLLPRWLRDPDGGPVEVLRAWFGGLDRFSPAAAADMVASLHDGYGEALAGWRAGAAAPRTVEPLVDVSLPPFPGRVTAYPFLTGEARRLAVELGVRDGAWFNVFAGRQTLAVLNRLRTGSVGADPGDADGGTAAVRLARAAEVDLAGQRPYQLMVVEIADDRGSRTLTLRADDGYRLTATVAVEAAAAVLAGAVPPGAWLAADLLDPAAVVDRLRRDAACTVFEVTDGPRAAAVEEGVL</sequence>
<keyword evidence="6" id="KW-1185">Reference proteome</keyword>
<protein>
    <submittedName>
        <fullName evidence="5">Epimerase</fullName>
    </submittedName>
</protein>
<dbReference type="PANTHER" id="PTHR43781:SF1">
    <property type="entry name" value="SACCHAROPINE DEHYDROGENASE"/>
    <property type="match status" value="1"/>
</dbReference>
<evidence type="ECO:0000313" key="6">
    <source>
        <dbReference type="Proteomes" id="UP000680866"/>
    </source>
</evidence>
<dbReference type="InterPro" id="IPR016040">
    <property type="entry name" value="NAD(P)-bd_dom"/>
</dbReference>
<evidence type="ECO:0000313" key="5">
    <source>
        <dbReference type="EMBL" id="BCJ69206.1"/>
    </source>
</evidence>
<dbReference type="RefSeq" id="WP_212818374.1">
    <property type="nucleotide sequence ID" value="NZ_AP023359.1"/>
</dbReference>
<evidence type="ECO:0000256" key="2">
    <source>
        <dbReference type="ARBA" id="ARBA00023004"/>
    </source>
</evidence>
<evidence type="ECO:0000256" key="3">
    <source>
        <dbReference type="PROSITE-ProRule" id="PRU00433"/>
    </source>
</evidence>
<dbReference type="GO" id="GO:0009055">
    <property type="term" value="F:electron transfer activity"/>
    <property type="evidence" value="ECO:0007669"/>
    <property type="project" value="InterPro"/>
</dbReference>
<dbReference type="Gene3D" id="3.40.50.720">
    <property type="entry name" value="NAD(P)-binding Rossmann-like Domain"/>
    <property type="match status" value="1"/>
</dbReference>
<dbReference type="InterPro" id="IPR036291">
    <property type="entry name" value="NAD(P)-bd_dom_sf"/>
</dbReference>
<dbReference type="Pfam" id="PF13460">
    <property type="entry name" value="NAD_binding_10"/>
    <property type="match status" value="1"/>
</dbReference>
<dbReference type="InterPro" id="IPR000534">
    <property type="entry name" value="Semialdehyde_DH_NAD-bd"/>
</dbReference>
<dbReference type="SMART" id="SM00859">
    <property type="entry name" value="Semialdhyde_dh"/>
    <property type="match status" value="1"/>
</dbReference>
<dbReference type="EMBL" id="AP023359">
    <property type="protein sequence ID" value="BCJ69206.1"/>
    <property type="molecule type" value="Genomic_DNA"/>
</dbReference>
<feature type="domain" description="Cytochrome c" evidence="4">
    <location>
        <begin position="38"/>
        <end position="179"/>
    </location>
</feature>
<dbReference type="Proteomes" id="UP000680866">
    <property type="component" value="Chromosome"/>
</dbReference>
<proteinExistence type="predicted"/>
<dbReference type="GO" id="GO:0046872">
    <property type="term" value="F:metal ion binding"/>
    <property type="evidence" value="ECO:0007669"/>
    <property type="project" value="UniProtKB-KW"/>
</dbReference>
<keyword evidence="3" id="KW-0349">Heme</keyword>
<gene>
    <name evidence="5" type="ORF">Prubr_62270</name>
</gene>
<dbReference type="GO" id="GO:0020037">
    <property type="term" value="F:heme binding"/>
    <property type="evidence" value="ECO:0007669"/>
    <property type="project" value="InterPro"/>
</dbReference>
<dbReference type="GO" id="GO:0016620">
    <property type="term" value="F:oxidoreductase activity, acting on the aldehyde or oxo group of donors, NAD or NADP as acceptor"/>
    <property type="evidence" value="ECO:0007669"/>
    <property type="project" value="InterPro"/>
</dbReference>
<organism evidence="5 6">
    <name type="scientific">Polymorphospora rubra</name>
    <dbReference type="NCBI Taxonomy" id="338584"/>
    <lineage>
        <taxon>Bacteria</taxon>
        <taxon>Bacillati</taxon>
        <taxon>Actinomycetota</taxon>
        <taxon>Actinomycetes</taxon>
        <taxon>Micromonosporales</taxon>
        <taxon>Micromonosporaceae</taxon>
        <taxon>Polymorphospora</taxon>
    </lineage>
</organism>
<keyword evidence="1 3" id="KW-0479">Metal-binding</keyword>
<accession>A0A810N730</accession>
<reference evidence="5" key="1">
    <citation type="submission" date="2020-08" db="EMBL/GenBank/DDBJ databases">
        <title>Whole genome shotgun sequence of Polymorphospora rubra NBRC 101157.</title>
        <authorList>
            <person name="Komaki H."/>
            <person name="Tamura T."/>
        </authorList>
    </citation>
    <scope>NUCLEOTIDE SEQUENCE</scope>
    <source>
        <strain evidence="5">NBRC 101157</strain>
    </source>
</reference>
<keyword evidence="2 3" id="KW-0408">Iron</keyword>
<evidence type="ECO:0000256" key="1">
    <source>
        <dbReference type="ARBA" id="ARBA00022723"/>
    </source>
</evidence>
<dbReference type="KEGG" id="pry:Prubr_62270"/>
<dbReference type="SUPFAM" id="SSF51735">
    <property type="entry name" value="NAD(P)-binding Rossmann-fold domains"/>
    <property type="match status" value="1"/>
</dbReference>
<dbReference type="InterPro" id="IPR009056">
    <property type="entry name" value="Cyt_c-like_dom"/>
</dbReference>
<dbReference type="PANTHER" id="PTHR43781">
    <property type="entry name" value="SACCHAROPINE DEHYDROGENASE"/>
    <property type="match status" value="1"/>
</dbReference>